<keyword evidence="4" id="KW-1003">Cell membrane</keyword>
<dbReference type="AlphaFoldDB" id="A0A4Z0H4I2"/>
<dbReference type="RefSeq" id="WP_079480737.1">
    <property type="nucleotide sequence ID" value="NZ_FVYZ01000004.1"/>
</dbReference>
<accession>A0A4Z0H4I2</accession>
<keyword evidence="10" id="KW-1185">Reference proteome</keyword>
<sequence>MESQVLQHKEQSGRRSMIRRGIMAGLPIMLGYLPVALTYGVLASQTGMTISEITWMSVLVFAGAAQFLAVGMIAAGTGLIEMIIATFVLNFRHFVMSLSFVNRLRSIAFRAKLPLTLGLTDETFTVSALYRKEAKEEFGSYFYASLMLTAYLSWVGGSLVGGLLGDVMPESLSESMGVALYAMFIGLLIPSVKGNWRIACIALLAMGVNVLCQSFGLNQGWSIVVGTLIGGASGIWLLDSEEEKA</sequence>
<dbReference type="OrthoDB" id="3177005at2"/>
<feature type="transmembrane region" description="Helical" evidence="8">
    <location>
        <begin position="196"/>
        <end position="216"/>
    </location>
</feature>
<gene>
    <name evidence="9" type="ORF">E4663_10165</name>
</gene>
<evidence type="ECO:0000313" key="10">
    <source>
        <dbReference type="Proteomes" id="UP000297982"/>
    </source>
</evidence>
<evidence type="ECO:0000256" key="1">
    <source>
        <dbReference type="ARBA" id="ARBA00004651"/>
    </source>
</evidence>
<dbReference type="GO" id="GO:0005886">
    <property type="term" value="C:plasma membrane"/>
    <property type="evidence" value="ECO:0007669"/>
    <property type="project" value="UniProtKB-SubCell"/>
</dbReference>
<comment type="caution">
    <text evidence="9">The sequence shown here is derived from an EMBL/GenBank/DDBJ whole genome shotgun (WGS) entry which is preliminary data.</text>
</comment>
<keyword evidence="3" id="KW-0813">Transport</keyword>
<evidence type="ECO:0000313" key="9">
    <source>
        <dbReference type="EMBL" id="TGB05328.1"/>
    </source>
</evidence>
<evidence type="ECO:0000256" key="6">
    <source>
        <dbReference type="ARBA" id="ARBA00022989"/>
    </source>
</evidence>
<dbReference type="EMBL" id="SRJC01000001">
    <property type="protein sequence ID" value="TGB05328.1"/>
    <property type="molecule type" value="Genomic_DNA"/>
</dbReference>
<dbReference type="InterPro" id="IPR011606">
    <property type="entry name" value="Brnchd-chn_aa_trnsp_permease"/>
</dbReference>
<protein>
    <submittedName>
        <fullName evidence="9">Branched-chain amino acid ABC transporter permease</fullName>
    </submittedName>
</protein>
<feature type="transmembrane region" description="Helical" evidence="8">
    <location>
        <begin position="55"/>
        <end position="88"/>
    </location>
</feature>
<keyword evidence="7 8" id="KW-0472">Membrane</keyword>
<keyword evidence="6 8" id="KW-1133">Transmembrane helix</keyword>
<comment type="subcellular location">
    <subcellularLocation>
        <location evidence="1">Cell membrane</location>
        <topology evidence="1">Multi-pass membrane protein</topology>
    </subcellularLocation>
</comment>
<feature type="transmembrane region" description="Helical" evidence="8">
    <location>
        <begin position="21"/>
        <end position="43"/>
    </location>
</feature>
<evidence type="ECO:0000256" key="5">
    <source>
        <dbReference type="ARBA" id="ARBA00022692"/>
    </source>
</evidence>
<keyword evidence="5 8" id="KW-0812">Transmembrane</keyword>
<feature type="transmembrane region" description="Helical" evidence="8">
    <location>
        <begin position="141"/>
        <end position="165"/>
    </location>
</feature>
<evidence type="ECO:0000256" key="7">
    <source>
        <dbReference type="ARBA" id="ARBA00023136"/>
    </source>
</evidence>
<dbReference type="Proteomes" id="UP000297982">
    <property type="component" value="Unassembled WGS sequence"/>
</dbReference>
<name>A0A4Z0H4I2_9BACI</name>
<dbReference type="Pfam" id="PF03591">
    <property type="entry name" value="AzlC"/>
    <property type="match status" value="1"/>
</dbReference>
<evidence type="ECO:0000256" key="2">
    <source>
        <dbReference type="ARBA" id="ARBA00010735"/>
    </source>
</evidence>
<dbReference type="PANTHER" id="PTHR34979:SF1">
    <property type="entry name" value="INNER MEMBRANE PROTEIN YGAZ"/>
    <property type="match status" value="1"/>
</dbReference>
<feature type="transmembrane region" description="Helical" evidence="8">
    <location>
        <begin position="222"/>
        <end position="238"/>
    </location>
</feature>
<feature type="transmembrane region" description="Helical" evidence="8">
    <location>
        <begin position="171"/>
        <end position="189"/>
    </location>
</feature>
<dbReference type="STRING" id="192814.GCA_900166575_02420"/>
<evidence type="ECO:0000256" key="4">
    <source>
        <dbReference type="ARBA" id="ARBA00022475"/>
    </source>
</evidence>
<reference evidence="9 10" key="1">
    <citation type="journal article" date="2003" name="Int. J. Syst. Evol. Microbiol.">
        <title>Halobacillus salinus sp. nov., isolated from a salt lake on the coast of the East Sea in Korea.</title>
        <authorList>
            <person name="Yoon J.H."/>
            <person name="Kang K.H."/>
            <person name="Park Y.H."/>
        </authorList>
    </citation>
    <scope>NUCLEOTIDE SEQUENCE [LARGE SCALE GENOMIC DNA]</scope>
    <source>
        <strain evidence="9 10">HSL-3</strain>
    </source>
</reference>
<dbReference type="PANTHER" id="PTHR34979">
    <property type="entry name" value="INNER MEMBRANE PROTEIN YGAZ"/>
    <property type="match status" value="1"/>
</dbReference>
<organism evidence="9 10">
    <name type="scientific">Halobacillus salinus</name>
    <dbReference type="NCBI Taxonomy" id="192814"/>
    <lineage>
        <taxon>Bacteria</taxon>
        <taxon>Bacillati</taxon>
        <taxon>Bacillota</taxon>
        <taxon>Bacilli</taxon>
        <taxon>Bacillales</taxon>
        <taxon>Bacillaceae</taxon>
        <taxon>Halobacillus</taxon>
    </lineage>
</organism>
<proteinExistence type="inferred from homology"/>
<comment type="similarity">
    <text evidence="2">Belongs to the AzlC family.</text>
</comment>
<evidence type="ECO:0000256" key="3">
    <source>
        <dbReference type="ARBA" id="ARBA00022448"/>
    </source>
</evidence>
<evidence type="ECO:0000256" key="8">
    <source>
        <dbReference type="SAM" id="Phobius"/>
    </source>
</evidence>
<dbReference type="GO" id="GO:1903785">
    <property type="term" value="P:L-valine transmembrane transport"/>
    <property type="evidence" value="ECO:0007669"/>
    <property type="project" value="TreeGrafter"/>
</dbReference>